<evidence type="ECO:0000313" key="1">
    <source>
        <dbReference type="EMBL" id="KAK3711659.1"/>
    </source>
</evidence>
<comment type="caution">
    <text evidence="1">The sequence shown here is derived from an EMBL/GenBank/DDBJ whole genome shotgun (WGS) entry which is preliminary data.</text>
</comment>
<sequence length="415" mass="47184">MTSETGQTMLEPAPEQFECSVCCDDVEEVPKLIDNSPVCRECITTDIIPKFHEALKFEAQYPAEWGVGVELDPQDFSAYFEDFGSFIKAWEKKKPEYKMPVQDRLYCRDCGAFLRARSKAPQGSNIVYRPCPSCRKWCCGRCGTAHEQRAPKKKCNIDLADLAIDGMDDVKRCPNQTCSAIIELKDGCNHVVCSVCKTRFCFICRAANPPREHWNPGMPCPRFNKPGAANALYNDQVRDEDVIGEELTDEWGRALAAELLGGVDRWDPMFSADLADLEVLPLVPDREMSGVNNSPSAFVAARALQQLIDIQTRAVEENAQRTEEAPEWFISLEKTLNRVIDVITTLYTKRRSTMLEFSYHHRIHLLIIGRLDEVVREPEVHTRFPELRPVLIMYAIVAPVRLADALHTRGRFRRV</sequence>
<organism evidence="1 2">
    <name type="scientific">Vermiconidia calcicola</name>
    <dbReference type="NCBI Taxonomy" id="1690605"/>
    <lineage>
        <taxon>Eukaryota</taxon>
        <taxon>Fungi</taxon>
        <taxon>Dikarya</taxon>
        <taxon>Ascomycota</taxon>
        <taxon>Pezizomycotina</taxon>
        <taxon>Dothideomycetes</taxon>
        <taxon>Dothideomycetidae</taxon>
        <taxon>Mycosphaerellales</taxon>
        <taxon>Extremaceae</taxon>
        <taxon>Vermiconidia</taxon>
    </lineage>
</organism>
<reference evidence="1" key="1">
    <citation type="submission" date="2023-07" db="EMBL/GenBank/DDBJ databases">
        <title>Black Yeasts Isolated from many extreme environments.</title>
        <authorList>
            <person name="Coleine C."/>
            <person name="Stajich J.E."/>
            <person name="Selbmann L."/>
        </authorList>
    </citation>
    <scope>NUCLEOTIDE SEQUENCE</scope>
    <source>
        <strain evidence="1">CCFEE 5714</strain>
    </source>
</reference>
<proteinExistence type="predicted"/>
<keyword evidence="2" id="KW-1185">Reference proteome</keyword>
<dbReference type="Proteomes" id="UP001281147">
    <property type="component" value="Unassembled WGS sequence"/>
</dbReference>
<accession>A0ACC3N8A6</accession>
<gene>
    <name evidence="1" type="ORF">LTR37_009435</name>
</gene>
<name>A0ACC3N8A6_9PEZI</name>
<evidence type="ECO:0000313" key="2">
    <source>
        <dbReference type="Proteomes" id="UP001281147"/>
    </source>
</evidence>
<dbReference type="EMBL" id="JAUTXU010000074">
    <property type="protein sequence ID" value="KAK3711659.1"/>
    <property type="molecule type" value="Genomic_DNA"/>
</dbReference>
<protein>
    <submittedName>
        <fullName evidence="1">Uncharacterized protein</fullName>
    </submittedName>
</protein>